<evidence type="ECO:0000313" key="7">
    <source>
        <dbReference type="EMBL" id="KAK1745058.1"/>
    </source>
</evidence>
<dbReference type="Pfam" id="PF03151">
    <property type="entry name" value="TPT"/>
    <property type="match status" value="1"/>
</dbReference>
<organism evidence="7 8">
    <name type="scientific">Skeletonema marinoi</name>
    <dbReference type="NCBI Taxonomy" id="267567"/>
    <lineage>
        <taxon>Eukaryota</taxon>
        <taxon>Sar</taxon>
        <taxon>Stramenopiles</taxon>
        <taxon>Ochrophyta</taxon>
        <taxon>Bacillariophyta</taxon>
        <taxon>Coscinodiscophyceae</taxon>
        <taxon>Thalassiosirophycidae</taxon>
        <taxon>Thalassiosirales</taxon>
        <taxon>Skeletonemataceae</taxon>
        <taxon>Skeletonema</taxon>
        <taxon>Skeletonema marinoi-dohrnii complex</taxon>
    </lineage>
</organism>
<evidence type="ECO:0000256" key="5">
    <source>
        <dbReference type="SAM" id="Phobius"/>
    </source>
</evidence>
<protein>
    <submittedName>
        <fullName evidence="7">Triose-phosphate transporter family protein</fullName>
    </submittedName>
</protein>
<feature type="transmembrane region" description="Helical" evidence="5">
    <location>
        <begin position="191"/>
        <end position="210"/>
    </location>
</feature>
<feature type="domain" description="Sugar phosphate transporter" evidence="6">
    <location>
        <begin position="44"/>
        <end position="249"/>
    </location>
</feature>
<feature type="transmembrane region" description="Helical" evidence="5">
    <location>
        <begin position="110"/>
        <end position="128"/>
    </location>
</feature>
<evidence type="ECO:0000259" key="6">
    <source>
        <dbReference type="Pfam" id="PF03151"/>
    </source>
</evidence>
<evidence type="ECO:0000313" key="8">
    <source>
        <dbReference type="Proteomes" id="UP001224775"/>
    </source>
</evidence>
<keyword evidence="4 5" id="KW-0472">Membrane</keyword>
<name>A0AAD8YEV5_9STRA</name>
<dbReference type="EMBL" id="JATAAI010000006">
    <property type="protein sequence ID" value="KAK1745058.1"/>
    <property type="molecule type" value="Genomic_DNA"/>
</dbReference>
<dbReference type="InterPro" id="IPR050186">
    <property type="entry name" value="TPT_transporter"/>
</dbReference>
<evidence type="ECO:0000256" key="4">
    <source>
        <dbReference type="ARBA" id="ARBA00023136"/>
    </source>
</evidence>
<keyword evidence="8" id="KW-1185">Reference proteome</keyword>
<feature type="transmembrane region" description="Helical" evidence="5">
    <location>
        <begin position="77"/>
        <end position="98"/>
    </location>
</feature>
<accession>A0AAD8YEV5</accession>
<evidence type="ECO:0000256" key="1">
    <source>
        <dbReference type="ARBA" id="ARBA00004141"/>
    </source>
</evidence>
<reference evidence="7" key="1">
    <citation type="submission" date="2023-06" db="EMBL/GenBank/DDBJ databases">
        <title>Survivors Of The Sea: Transcriptome response of Skeletonema marinoi to long-term dormancy.</title>
        <authorList>
            <person name="Pinder M.I.M."/>
            <person name="Kourtchenko O."/>
            <person name="Robertson E.K."/>
            <person name="Larsson T."/>
            <person name="Maumus F."/>
            <person name="Osuna-Cruz C.M."/>
            <person name="Vancaester E."/>
            <person name="Stenow R."/>
            <person name="Vandepoele K."/>
            <person name="Ploug H."/>
            <person name="Bruchert V."/>
            <person name="Godhe A."/>
            <person name="Topel M."/>
        </authorList>
    </citation>
    <scope>NUCLEOTIDE SEQUENCE</scope>
    <source>
        <strain evidence="7">R05AC</strain>
    </source>
</reference>
<comment type="caution">
    <text evidence="7">The sequence shown here is derived from an EMBL/GenBank/DDBJ whole genome shotgun (WGS) entry which is preliminary data.</text>
</comment>
<keyword evidence="2 5" id="KW-0812">Transmembrane</keyword>
<dbReference type="AlphaFoldDB" id="A0AAD8YEV5"/>
<evidence type="ECO:0000256" key="2">
    <source>
        <dbReference type="ARBA" id="ARBA00022692"/>
    </source>
</evidence>
<dbReference type="InterPro" id="IPR004853">
    <property type="entry name" value="Sugar_P_trans_dom"/>
</dbReference>
<gene>
    <name evidence="7" type="ORF">QTG54_004349</name>
</gene>
<feature type="transmembrane region" description="Helical" evidence="5">
    <location>
        <begin position="271"/>
        <end position="294"/>
    </location>
</feature>
<sequence>MDRPLLLEEQSSEDSPLLLEETVARREMTASSFYQKHCIYLPAMMGWFICSAALSSYNKVIFGENHGHFPCPLLLTSVHFLVQWVFSFSTSAAFPEFFGGSVVKSMSWKTFLGVSIPCGFITALDVGLSNLSLVRITITFFTMIKSSSPIWVLISAFLFGLEKMTCSLLTVGGLIVAGELLTAFGEVEFDKVGFFLCLTAAICSGIRWTLVQLKLNKLDPPLKGSVVVMRVLSPSMFIFMLLLSLIIERPMEKLGPEHGDYFSNFENGMKTISLGLTGAFIAIAMVLCEFWLILKSNAIVLMIGA</sequence>
<dbReference type="GO" id="GO:0016020">
    <property type="term" value="C:membrane"/>
    <property type="evidence" value="ECO:0007669"/>
    <property type="project" value="UniProtKB-SubCell"/>
</dbReference>
<evidence type="ECO:0000256" key="3">
    <source>
        <dbReference type="ARBA" id="ARBA00022989"/>
    </source>
</evidence>
<keyword evidence="3 5" id="KW-1133">Transmembrane helix</keyword>
<comment type="subcellular location">
    <subcellularLocation>
        <location evidence="1">Membrane</location>
        <topology evidence="1">Multi-pass membrane protein</topology>
    </subcellularLocation>
</comment>
<feature type="transmembrane region" description="Helical" evidence="5">
    <location>
        <begin position="134"/>
        <end position="159"/>
    </location>
</feature>
<dbReference type="Proteomes" id="UP001224775">
    <property type="component" value="Unassembled WGS sequence"/>
</dbReference>
<feature type="transmembrane region" description="Helical" evidence="5">
    <location>
        <begin position="38"/>
        <end position="57"/>
    </location>
</feature>
<dbReference type="PANTHER" id="PTHR11132">
    <property type="entry name" value="SOLUTE CARRIER FAMILY 35"/>
    <property type="match status" value="1"/>
</dbReference>
<proteinExistence type="predicted"/>
<feature type="transmembrane region" description="Helical" evidence="5">
    <location>
        <begin position="231"/>
        <end position="251"/>
    </location>
</feature>
<feature type="transmembrane region" description="Helical" evidence="5">
    <location>
        <begin position="166"/>
        <end position="185"/>
    </location>
</feature>